<evidence type="ECO:0000256" key="9">
    <source>
        <dbReference type="HAMAP-Rule" id="MF_01148"/>
    </source>
</evidence>
<evidence type="ECO:0000313" key="12">
    <source>
        <dbReference type="Proteomes" id="UP000054363"/>
    </source>
</evidence>
<dbReference type="Pfam" id="PF20154">
    <property type="entry name" value="LNT_N"/>
    <property type="match status" value="1"/>
</dbReference>
<evidence type="ECO:0000259" key="10">
    <source>
        <dbReference type="PROSITE" id="PS50263"/>
    </source>
</evidence>
<keyword evidence="8 9" id="KW-0012">Acyltransferase</keyword>
<reference evidence="11 12" key="1">
    <citation type="submission" date="2014-06" db="EMBL/GenBank/DDBJ databases">
        <title>The draft genome sequence of Idiomarina salinarum ISL-52.</title>
        <authorList>
            <person name="Du J."/>
            <person name="Shao Z."/>
        </authorList>
    </citation>
    <scope>NUCLEOTIDE SEQUENCE [LARGE SCALE GENOMIC DNA]</scope>
    <source>
        <strain evidence="11 12">ISL-52</strain>
    </source>
</reference>
<keyword evidence="5 9" id="KW-0812">Transmembrane</keyword>
<proteinExistence type="inferred from homology"/>
<feature type="transmembrane region" description="Helical" evidence="9">
    <location>
        <begin position="48"/>
        <end position="66"/>
    </location>
</feature>
<comment type="caution">
    <text evidence="11">The sequence shown here is derived from an EMBL/GenBank/DDBJ whole genome shotgun (WGS) entry which is preliminary data.</text>
</comment>
<sequence length="501" mass="56269">MHRLTALLLGGSLVFSYAPFDQAWLTIPVILLLLALTRRSSPRQAAQMGYFFGFGWFSAGLSWIYVSIDSFGGLHPILSVAVLVVLFLYLSLFPALALWLWRRSSRWFGEAAIWLLPLIWLGTESLRGWLLTGFPWLELGYSQTDSALGNYAPWLGGAGITLVMLVISIAVIRWLQTRQAYFLALAGAPLIIAFILPLLSPLERTGEAARILLVQGNISQSVKWNPDQHWPTLMRYLNLSRPYYDQHDIVVWPESAVTMPEPFTDDVLANIHANAVATDTALITGIIDYQSGDYYNSLIVLGQDGEHEVKQEYFHGHSNRYRKHHLLPIGEFVPFEDLVRPLAPLFDLPMSSFARGEFRQPNLHARGFRLSAAICYEILFPDQVRANLQQDTDFILTVSNDTWFGRSHGPAQHMQIARMRALELGRPLIRATNSGISALVDEHGQQVQTAPQFVAATLSANLPVVNGVTGFARWGALLNWLLAIFLAFTPIFSMVKRRQNK</sequence>
<dbReference type="Gene3D" id="3.60.110.10">
    <property type="entry name" value="Carbon-nitrogen hydrolase"/>
    <property type="match status" value="1"/>
</dbReference>
<dbReference type="InterPro" id="IPR045378">
    <property type="entry name" value="LNT_N"/>
</dbReference>
<keyword evidence="4 9" id="KW-0808">Transferase</keyword>
<dbReference type="PANTHER" id="PTHR38686:SF1">
    <property type="entry name" value="APOLIPOPROTEIN N-ACYLTRANSFERASE"/>
    <property type="match status" value="1"/>
</dbReference>
<keyword evidence="6 9" id="KW-1133">Transmembrane helix</keyword>
<dbReference type="PANTHER" id="PTHR38686">
    <property type="entry name" value="APOLIPOPROTEIN N-ACYLTRANSFERASE"/>
    <property type="match status" value="1"/>
</dbReference>
<feature type="transmembrane region" description="Helical" evidence="9">
    <location>
        <begin position="78"/>
        <end position="101"/>
    </location>
</feature>
<keyword evidence="3 9" id="KW-1003">Cell membrane</keyword>
<dbReference type="GO" id="GO:0042158">
    <property type="term" value="P:lipoprotein biosynthetic process"/>
    <property type="evidence" value="ECO:0007669"/>
    <property type="project" value="UniProtKB-UniRule"/>
</dbReference>
<feature type="transmembrane region" description="Helical" evidence="9">
    <location>
        <begin position="182"/>
        <end position="200"/>
    </location>
</feature>
<keyword evidence="7 9" id="KW-0472">Membrane</keyword>
<dbReference type="InterPro" id="IPR003010">
    <property type="entry name" value="C-N_Hydrolase"/>
</dbReference>
<comment type="similarity">
    <text evidence="2 9">Belongs to the CN hydrolase family. Apolipoprotein N-acyltransferase subfamily.</text>
</comment>
<dbReference type="eggNOG" id="COG0815">
    <property type="taxonomic scope" value="Bacteria"/>
</dbReference>
<evidence type="ECO:0000256" key="8">
    <source>
        <dbReference type="ARBA" id="ARBA00023315"/>
    </source>
</evidence>
<dbReference type="EC" id="2.3.1.269" evidence="9"/>
<feature type="transmembrane region" description="Helical" evidence="9">
    <location>
        <begin position="151"/>
        <end position="175"/>
    </location>
</feature>
<dbReference type="Proteomes" id="UP000054363">
    <property type="component" value="Unassembled WGS sequence"/>
</dbReference>
<dbReference type="GO" id="GO:0016410">
    <property type="term" value="F:N-acyltransferase activity"/>
    <property type="evidence" value="ECO:0007669"/>
    <property type="project" value="UniProtKB-UniRule"/>
</dbReference>
<evidence type="ECO:0000256" key="5">
    <source>
        <dbReference type="ARBA" id="ARBA00022692"/>
    </source>
</evidence>
<dbReference type="HAMAP" id="MF_01148">
    <property type="entry name" value="Lnt"/>
    <property type="match status" value="1"/>
</dbReference>
<evidence type="ECO:0000256" key="6">
    <source>
        <dbReference type="ARBA" id="ARBA00022989"/>
    </source>
</evidence>
<dbReference type="SUPFAM" id="SSF56317">
    <property type="entry name" value="Carbon-nitrogen hydrolase"/>
    <property type="match status" value="1"/>
</dbReference>
<keyword evidence="12" id="KW-1185">Reference proteome</keyword>
<name>A0A094J0E1_9GAMM</name>
<dbReference type="Pfam" id="PF00795">
    <property type="entry name" value="CN_hydrolase"/>
    <property type="match status" value="1"/>
</dbReference>
<evidence type="ECO:0000313" key="11">
    <source>
        <dbReference type="EMBL" id="KFZ31554.1"/>
    </source>
</evidence>
<feature type="domain" description="CN hydrolase" evidence="10">
    <location>
        <begin position="214"/>
        <end position="464"/>
    </location>
</feature>
<evidence type="ECO:0000256" key="3">
    <source>
        <dbReference type="ARBA" id="ARBA00022475"/>
    </source>
</evidence>
<feature type="transmembrane region" description="Helical" evidence="9">
    <location>
        <begin position="6"/>
        <end position="36"/>
    </location>
</feature>
<accession>A0A094J0E1</accession>
<dbReference type="GO" id="GO:0005886">
    <property type="term" value="C:plasma membrane"/>
    <property type="evidence" value="ECO:0007669"/>
    <property type="project" value="UniProtKB-SubCell"/>
</dbReference>
<dbReference type="InterPro" id="IPR004563">
    <property type="entry name" value="Apolipo_AcylTrfase"/>
</dbReference>
<comment type="catalytic activity">
    <reaction evidence="9">
        <text>N-terminal S-1,2-diacyl-sn-glyceryl-L-cysteinyl-[lipoprotein] + a glycerophospholipid = N-acyl-S-1,2-diacyl-sn-glyceryl-L-cysteinyl-[lipoprotein] + a 2-acyl-sn-glycero-3-phospholipid + H(+)</text>
        <dbReference type="Rhea" id="RHEA:48228"/>
        <dbReference type="Rhea" id="RHEA-COMP:14681"/>
        <dbReference type="Rhea" id="RHEA-COMP:14684"/>
        <dbReference type="ChEBI" id="CHEBI:15378"/>
        <dbReference type="ChEBI" id="CHEBI:136912"/>
        <dbReference type="ChEBI" id="CHEBI:140656"/>
        <dbReference type="ChEBI" id="CHEBI:140657"/>
        <dbReference type="ChEBI" id="CHEBI:140660"/>
        <dbReference type="EC" id="2.3.1.269"/>
    </reaction>
</comment>
<evidence type="ECO:0000256" key="1">
    <source>
        <dbReference type="ARBA" id="ARBA00004651"/>
    </source>
</evidence>
<evidence type="ECO:0000256" key="2">
    <source>
        <dbReference type="ARBA" id="ARBA00010065"/>
    </source>
</evidence>
<dbReference type="UniPathway" id="UPA00666"/>
<protein>
    <recommendedName>
        <fullName evidence="9">Apolipoprotein N-acyltransferase</fullName>
        <shortName evidence="9">ALP N-acyltransferase</shortName>
        <ecNumber evidence="9">2.3.1.269</ecNumber>
    </recommendedName>
</protein>
<gene>
    <name evidence="9" type="primary">lnt</name>
    <name evidence="11" type="ORF">IDSA_02265</name>
</gene>
<dbReference type="CDD" id="cd07571">
    <property type="entry name" value="ALP_N-acyl_transferase"/>
    <property type="match status" value="1"/>
</dbReference>
<dbReference type="STRING" id="435908.IDSA_02265"/>
<organism evidence="11 12">
    <name type="scientific">Pseudidiomarina salinarum</name>
    <dbReference type="NCBI Taxonomy" id="435908"/>
    <lineage>
        <taxon>Bacteria</taxon>
        <taxon>Pseudomonadati</taxon>
        <taxon>Pseudomonadota</taxon>
        <taxon>Gammaproteobacteria</taxon>
        <taxon>Alteromonadales</taxon>
        <taxon>Idiomarinaceae</taxon>
        <taxon>Pseudidiomarina</taxon>
    </lineage>
</organism>
<comment type="pathway">
    <text evidence="9">Protein modification; lipoprotein biosynthesis (N-acyl transfer).</text>
</comment>
<dbReference type="PROSITE" id="PS50263">
    <property type="entry name" value="CN_HYDROLASE"/>
    <property type="match status" value="1"/>
</dbReference>
<dbReference type="NCBIfam" id="TIGR00546">
    <property type="entry name" value="lnt"/>
    <property type="match status" value="1"/>
</dbReference>
<dbReference type="AlphaFoldDB" id="A0A094J0E1"/>
<evidence type="ECO:0000256" key="7">
    <source>
        <dbReference type="ARBA" id="ARBA00023136"/>
    </source>
</evidence>
<feature type="transmembrane region" description="Helical" evidence="9">
    <location>
        <begin position="474"/>
        <end position="495"/>
    </location>
</feature>
<dbReference type="InterPro" id="IPR036526">
    <property type="entry name" value="C-N_Hydrolase_sf"/>
</dbReference>
<dbReference type="EMBL" id="JPER01000001">
    <property type="protein sequence ID" value="KFZ31554.1"/>
    <property type="molecule type" value="Genomic_DNA"/>
</dbReference>
<comment type="function">
    <text evidence="9">Catalyzes the phospholipid dependent N-acylation of the N-terminal cysteine of apolipoprotein, the last step in lipoprotein maturation.</text>
</comment>
<comment type="subcellular location">
    <subcellularLocation>
        <location evidence="1 9">Cell membrane</location>
        <topology evidence="1 9">Multi-pass membrane protein</topology>
    </subcellularLocation>
</comment>
<evidence type="ECO:0000256" key="4">
    <source>
        <dbReference type="ARBA" id="ARBA00022679"/>
    </source>
</evidence>
<feature type="transmembrane region" description="Helical" evidence="9">
    <location>
        <begin position="113"/>
        <end position="131"/>
    </location>
</feature>